<feature type="coiled-coil region" evidence="1">
    <location>
        <begin position="179"/>
        <end position="216"/>
    </location>
</feature>
<keyword evidence="4" id="KW-1185">Reference proteome</keyword>
<dbReference type="OrthoDB" id="9764467at2"/>
<dbReference type="InterPro" id="IPR038734">
    <property type="entry name" value="YhaN_AAA"/>
</dbReference>
<sequence length="942" mass="109267">MRITKIKIYGFGKLYQQSFEIDDSPLVVFKGMNESGKSTLRYFMTYILFGLTKAELIKYQPLVKTIFGGSLTVAVNGEKYVLERTERDTHQLVVTDQHGTICNDFYKNHLPGVSRELFDRVYHFDVFALQQDTNIKPEDIGELLLSISMSGTDAIYHAEKKLKQKIDDLFKKRGTNPVLNQHLSQLEDEKLQLERLASEEEAYQRYLDDRQGLDRELKETYQALSEKKEARETAESLLNAYGLFETYHINKAKIESLNIKAISEEEKKAVDELVEAIEPLETERQSLLHQQAAVKKRKTLLEKEQVSKTHEAALHSYVNQESEIRELLATKQSKKAELAEVTSRINQQMEILSVDLTVEAIAELKLDYGIEKDLERLDQTHRQLSDNYAEVISELKNLAVTGDTITHQIHELEPLVLSETRERLLEKHLSQTESQRDKPFLNQRLDLAVGLLFVIISSLLYAFEYLSPLVMLSLLVFYGIINRVLAYLSTSNVFAEKKSESIEKDRSTHDFEVLEQHKSAKPKLERLTYEWESFEQNLQQKELALEIIKEKQMRLNEAITDYLTRFPFLKATPIGARAELMAVLKTVQQDHEKLINRSLELKTIDETIEAFLDDSKGWVDNYPTESVTHHLEILRRQWVELVHKKQEEKEVVARLEAISNDLNRVTTEVTPLSQSLDDWFAKKAVHNEQMFTHHYQKTKEKEELLEKQRDIETRLLLRLSDEKVESLLEDFSLNEAVLKTEIQTLKNDTIVLEEMIDQLREKIANLNVSINQLETSSAMRNLKFKYSAHREAFNQQAKQYLVYKLSYDALLKTKIAFQTAYLPIILESASDLFKCMTKGRYQAIQFDDVSQQFVVIDGEKKLAVYVLSQGTLDQLATALRFSVAYALKDQMQLPTLIDDSFVHFDPERKKALINYLSTYTTQIFYFTNEEVSSDYCQLFELT</sequence>
<name>A0A2V3WBL3_9BACI</name>
<feature type="coiled-coil region" evidence="1">
    <location>
        <begin position="317"/>
        <end position="344"/>
    </location>
</feature>
<evidence type="ECO:0000313" key="3">
    <source>
        <dbReference type="EMBL" id="PXW91462.1"/>
    </source>
</evidence>
<feature type="coiled-coil region" evidence="1">
    <location>
        <begin position="538"/>
        <end position="597"/>
    </location>
</feature>
<keyword evidence="1" id="KW-0175">Coiled coil</keyword>
<dbReference type="EMBL" id="QJJR01000005">
    <property type="protein sequence ID" value="PXW91462.1"/>
    <property type="molecule type" value="Genomic_DNA"/>
</dbReference>
<dbReference type="InterPro" id="IPR027417">
    <property type="entry name" value="P-loop_NTPase"/>
</dbReference>
<dbReference type="PANTHER" id="PTHR41259">
    <property type="entry name" value="DOUBLE-STRAND BREAK REPAIR RAD50 ATPASE, PUTATIVE-RELATED"/>
    <property type="match status" value="1"/>
</dbReference>
<gene>
    <name evidence="3" type="ORF">DES38_10583</name>
</gene>
<evidence type="ECO:0000259" key="2">
    <source>
        <dbReference type="Pfam" id="PF13514"/>
    </source>
</evidence>
<proteinExistence type="predicted"/>
<comment type="caution">
    <text evidence="3">The sequence shown here is derived from an EMBL/GenBank/DDBJ whole genome shotgun (WGS) entry which is preliminary data.</text>
</comment>
<dbReference type="Proteomes" id="UP000247922">
    <property type="component" value="Unassembled WGS sequence"/>
</dbReference>
<protein>
    <submittedName>
        <fullName evidence="3">Uncharacterized protein YhaN</fullName>
    </submittedName>
</protein>
<dbReference type="Gene3D" id="3.40.50.300">
    <property type="entry name" value="P-loop containing nucleotide triphosphate hydrolases"/>
    <property type="match status" value="2"/>
</dbReference>
<dbReference type="SUPFAM" id="SSF52540">
    <property type="entry name" value="P-loop containing nucleoside triphosphate hydrolases"/>
    <property type="match status" value="2"/>
</dbReference>
<reference evidence="3 4" key="1">
    <citation type="submission" date="2018-05" db="EMBL/GenBank/DDBJ databases">
        <title>Genomic Encyclopedia of Type Strains, Phase IV (KMG-IV): sequencing the most valuable type-strain genomes for metagenomic binning, comparative biology and taxonomic classification.</title>
        <authorList>
            <person name="Goeker M."/>
        </authorList>
    </citation>
    <scope>NUCLEOTIDE SEQUENCE [LARGE SCALE GENOMIC DNA]</scope>
    <source>
        <strain evidence="3 4">DSM 22440</strain>
    </source>
</reference>
<evidence type="ECO:0000256" key="1">
    <source>
        <dbReference type="SAM" id="Coils"/>
    </source>
</evidence>
<feature type="domain" description="YhaN AAA" evidence="2">
    <location>
        <begin position="1"/>
        <end position="197"/>
    </location>
</feature>
<organism evidence="3 4">
    <name type="scientific">Streptohalobacillus salinus</name>
    <dbReference type="NCBI Taxonomy" id="621096"/>
    <lineage>
        <taxon>Bacteria</taxon>
        <taxon>Bacillati</taxon>
        <taxon>Bacillota</taxon>
        <taxon>Bacilli</taxon>
        <taxon>Bacillales</taxon>
        <taxon>Bacillaceae</taxon>
        <taxon>Streptohalobacillus</taxon>
    </lineage>
</organism>
<accession>A0A2V3WBL3</accession>
<dbReference type="PANTHER" id="PTHR41259:SF1">
    <property type="entry name" value="DOUBLE-STRAND BREAK REPAIR RAD50 ATPASE, PUTATIVE-RELATED"/>
    <property type="match status" value="1"/>
</dbReference>
<dbReference type="AlphaFoldDB" id="A0A2V3WBL3"/>
<evidence type="ECO:0000313" key="4">
    <source>
        <dbReference type="Proteomes" id="UP000247922"/>
    </source>
</evidence>
<feature type="coiled-coil region" evidence="1">
    <location>
        <begin position="742"/>
        <end position="776"/>
    </location>
</feature>
<dbReference type="Pfam" id="PF13514">
    <property type="entry name" value="AAA_27"/>
    <property type="match status" value="1"/>
</dbReference>
<dbReference type="RefSeq" id="WP_110251238.1">
    <property type="nucleotide sequence ID" value="NZ_QJJR01000005.1"/>
</dbReference>